<evidence type="ECO:0000313" key="1">
    <source>
        <dbReference type="EMBL" id="CAG6583495.1"/>
    </source>
</evidence>
<dbReference type="EMBL" id="HBUE01311510">
    <property type="protein sequence ID" value="CAG6583495.1"/>
    <property type="molecule type" value="Transcribed_RNA"/>
</dbReference>
<name>A0A8D8NZX4_CULPI</name>
<dbReference type="PANTHER" id="PTHR37685:SF1">
    <property type="entry name" value="GEO11136P1-RELATED"/>
    <property type="match status" value="1"/>
</dbReference>
<proteinExistence type="predicted"/>
<protein>
    <submittedName>
        <fullName evidence="1">(northern house mosquito) hypothetical protein</fullName>
    </submittedName>
</protein>
<sequence length="183" mass="20715">MLMAEDFRSSQIALKLLAFATVLICLCVLALTRPNNQTISTKSSNITIKWGFKTQSDVLLARHVTIKPKSWFSSKTTNVTWRYPVSGQLGRNITAIYFYEAPRSRANLELLSGGVGRKYANIRLTPQHEYGLNVTIEVYGRTPRENKTSNARKNIDIPNRNRTVTKLESERKSVPRSGTQINK</sequence>
<accession>A0A8D8NZX4</accession>
<dbReference type="PANTHER" id="PTHR37685">
    <property type="entry name" value="GEO11136P1-RELATED"/>
    <property type="match status" value="1"/>
</dbReference>
<dbReference type="EMBL" id="HBUE01066317">
    <property type="protein sequence ID" value="CAG6470809.1"/>
    <property type="molecule type" value="Transcribed_RNA"/>
</dbReference>
<reference evidence="1" key="1">
    <citation type="submission" date="2021-05" db="EMBL/GenBank/DDBJ databases">
        <authorList>
            <person name="Alioto T."/>
            <person name="Alioto T."/>
            <person name="Gomez Garrido J."/>
        </authorList>
    </citation>
    <scope>NUCLEOTIDE SEQUENCE</scope>
</reference>
<dbReference type="InterPro" id="IPR031734">
    <property type="entry name" value="MBF2"/>
</dbReference>
<dbReference type="EMBL" id="HBUE01205241">
    <property type="protein sequence ID" value="CAG6531634.1"/>
    <property type="molecule type" value="Transcribed_RNA"/>
</dbReference>
<organism evidence="1">
    <name type="scientific">Culex pipiens</name>
    <name type="common">House mosquito</name>
    <dbReference type="NCBI Taxonomy" id="7175"/>
    <lineage>
        <taxon>Eukaryota</taxon>
        <taxon>Metazoa</taxon>
        <taxon>Ecdysozoa</taxon>
        <taxon>Arthropoda</taxon>
        <taxon>Hexapoda</taxon>
        <taxon>Insecta</taxon>
        <taxon>Pterygota</taxon>
        <taxon>Neoptera</taxon>
        <taxon>Endopterygota</taxon>
        <taxon>Diptera</taxon>
        <taxon>Nematocera</taxon>
        <taxon>Culicoidea</taxon>
        <taxon>Culicidae</taxon>
        <taxon>Culicinae</taxon>
        <taxon>Culicini</taxon>
        <taxon>Culex</taxon>
        <taxon>Culex</taxon>
    </lineage>
</organism>
<dbReference type="Pfam" id="PF15868">
    <property type="entry name" value="MBF2"/>
    <property type="match status" value="1"/>
</dbReference>
<dbReference type="AlphaFoldDB" id="A0A8D8NZX4"/>